<accession>A0A5S6QN08</accession>
<sequence length="100" mass="11555">MSLTTEPERSESSEGEEEQRSLRNWKAGQVEDAAELLELPAQYEREEPARMSTLIIKPLDGHILLTEQEMLEYQELHLRDPPKVTFKMTGPQRESTQDEA</sequence>
<evidence type="ECO:0000256" key="1">
    <source>
        <dbReference type="SAM" id="MobiDB-lite"/>
    </source>
</evidence>
<organism evidence="2 3">
    <name type="scientific">Trichuris muris</name>
    <name type="common">Mouse whipworm</name>
    <dbReference type="NCBI Taxonomy" id="70415"/>
    <lineage>
        <taxon>Eukaryota</taxon>
        <taxon>Metazoa</taxon>
        <taxon>Ecdysozoa</taxon>
        <taxon>Nematoda</taxon>
        <taxon>Enoplea</taxon>
        <taxon>Dorylaimia</taxon>
        <taxon>Trichinellida</taxon>
        <taxon>Trichuridae</taxon>
        <taxon>Trichuris</taxon>
    </lineage>
</organism>
<reference evidence="3" key="1">
    <citation type="submission" date="2019-12" db="UniProtKB">
        <authorList>
            <consortium name="WormBaseParasite"/>
        </authorList>
    </citation>
    <scope>IDENTIFICATION</scope>
</reference>
<proteinExistence type="predicted"/>
<dbReference type="Proteomes" id="UP000046395">
    <property type="component" value="Unassembled WGS sequence"/>
</dbReference>
<name>A0A5S6QN08_TRIMR</name>
<evidence type="ECO:0000313" key="2">
    <source>
        <dbReference type="Proteomes" id="UP000046395"/>
    </source>
</evidence>
<feature type="compositionally biased region" description="Basic and acidic residues" evidence="1">
    <location>
        <begin position="1"/>
        <end position="12"/>
    </location>
</feature>
<feature type="region of interest" description="Disordered" evidence="1">
    <location>
        <begin position="1"/>
        <end position="29"/>
    </location>
</feature>
<evidence type="ECO:0000313" key="3">
    <source>
        <dbReference type="WBParaSite" id="TMUE_2000008247.1"/>
    </source>
</evidence>
<keyword evidence="2" id="KW-1185">Reference proteome</keyword>
<dbReference type="AlphaFoldDB" id="A0A5S6QN08"/>
<protein>
    <submittedName>
        <fullName evidence="3">Uncharacterized protein</fullName>
    </submittedName>
</protein>
<dbReference type="WBParaSite" id="TMUE_2000008247.1">
    <property type="protein sequence ID" value="TMUE_2000008247.1"/>
    <property type="gene ID" value="WBGene00289252"/>
</dbReference>